<protein>
    <submittedName>
        <fullName evidence="2">NTPase</fullName>
    </submittedName>
</protein>
<accession>A0A5B8UF46</accession>
<dbReference type="Pfam" id="PF07693">
    <property type="entry name" value="KAP_NTPase"/>
    <property type="match status" value="1"/>
</dbReference>
<evidence type="ECO:0000313" key="3">
    <source>
        <dbReference type="Proteomes" id="UP000321204"/>
    </source>
</evidence>
<dbReference type="OrthoDB" id="88903at2"/>
<dbReference type="AlphaFoldDB" id="A0A5B8UF46"/>
<dbReference type="RefSeq" id="WP_146783652.1">
    <property type="nucleotide sequence ID" value="NZ_BAABIO010000006.1"/>
</dbReference>
<proteinExistence type="predicted"/>
<dbReference type="PANTHER" id="PTHR22674">
    <property type="entry name" value="NTPASE, KAP FAMILY P-LOOP DOMAIN-CONTAINING 1"/>
    <property type="match status" value="1"/>
</dbReference>
<feature type="domain" description="KAP NTPase" evidence="1">
    <location>
        <begin position="16"/>
        <end position="391"/>
    </location>
</feature>
<dbReference type="InterPro" id="IPR027417">
    <property type="entry name" value="P-loop_NTPase"/>
</dbReference>
<dbReference type="InterPro" id="IPR052754">
    <property type="entry name" value="NTPase_KAP_P-loop"/>
</dbReference>
<gene>
    <name evidence="2" type="ORF">FSB75_04935</name>
</gene>
<sequence length="626" mass="71806">MWADNETSEDLLGFKVHAELIIEVIKDEGLLPVSVGVFGDWGSGKSSILKIIYEQLKGDGDELNEGTLVIYFNGWMFEGYDDAKAALLETIIKKFEENKKISTQIKEQTTKLLKSVNWMRVLGLGFKKIAIPAASAYFTGGLSLIPYLSGELQKISPKELVDKLQGDDGENFLHSLLKDKKGEVDETTLIREFRDDFKKMIDQSKIKKLVVIIDDLDRCTHERIIENLEAIKLFLNVEKTAFIIGADPRIVRHAIEQRYRTERIGATSDANDKNQRIITDYLEKLIQIPYNLPRLSDHEVETYMTLLFCKRQLTSSYPKVLESFREFRIKNRYGVFGFADIETHLSEQEKEALRSSITLIASLSSIIAEGLKGNPRQIKRFLNTFTLRHKLASIATIQDFKIDVLAKLMVLEYTYEDLFKELYTWQSVKEGEPDEIKELEEAAEKSQMASLDIKYSSQWKDEQVVRWLKAEPKLSGIDLRDYFWIARDKLFSSLSGSTLIPAHIKSLFKSLLNFGSASLLKDKITNEVLIENGANLSLLLSLFEKELIKTPNNSDLHKIFLQMMSQRVPNSLSTYKKVLKRIDHDAIPFSLRADFVFAIKENPELEDLKTQMDPKSQIYKALNQKK</sequence>
<dbReference type="Gene3D" id="3.40.50.300">
    <property type="entry name" value="P-loop containing nucleotide triphosphate hydrolases"/>
    <property type="match status" value="1"/>
</dbReference>
<dbReference type="SUPFAM" id="SSF52540">
    <property type="entry name" value="P-loop containing nucleoside triphosphate hydrolases"/>
    <property type="match status" value="1"/>
</dbReference>
<reference evidence="2 3" key="1">
    <citation type="journal article" date="2015" name="Int. J. Syst. Evol. Microbiol.">
        <title>Flavisolibacter ginsenosidimutans sp. nov., with ginsenoside-converting activity isolated from soil used for cultivating ginseng.</title>
        <authorList>
            <person name="Zhao Y."/>
            <person name="Liu Q."/>
            <person name="Kang M.S."/>
            <person name="Jin F."/>
            <person name="Yu H."/>
            <person name="Im W.T."/>
        </authorList>
    </citation>
    <scope>NUCLEOTIDE SEQUENCE [LARGE SCALE GENOMIC DNA]</scope>
    <source>
        <strain evidence="2 3">Gsoil 636</strain>
    </source>
</reference>
<dbReference type="KEGG" id="fgg:FSB75_04935"/>
<dbReference type="PANTHER" id="PTHR22674:SF6">
    <property type="entry name" value="NTPASE KAP FAMILY P-LOOP DOMAIN-CONTAINING PROTEIN 1"/>
    <property type="match status" value="1"/>
</dbReference>
<keyword evidence="3" id="KW-1185">Reference proteome</keyword>
<dbReference type="Proteomes" id="UP000321204">
    <property type="component" value="Chromosome"/>
</dbReference>
<dbReference type="InterPro" id="IPR011646">
    <property type="entry name" value="KAP_P-loop"/>
</dbReference>
<evidence type="ECO:0000313" key="2">
    <source>
        <dbReference type="EMBL" id="QEC55277.1"/>
    </source>
</evidence>
<evidence type="ECO:0000259" key="1">
    <source>
        <dbReference type="Pfam" id="PF07693"/>
    </source>
</evidence>
<name>A0A5B8UF46_9BACT</name>
<organism evidence="2 3">
    <name type="scientific">Flavisolibacter ginsenosidimutans</name>
    <dbReference type="NCBI Taxonomy" id="661481"/>
    <lineage>
        <taxon>Bacteria</taxon>
        <taxon>Pseudomonadati</taxon>
        <taxon>Bacteroidota</taxon>
        <taxon>Chitinophagia</taxon>
        <taxon>Chitinophagales</taxon>
        <taxon>Chitinophagaceae</taxon>
        <taxon>Flavisolibacter</taxon>
    </lineage>
</organism>
<dbReference type="EMBL" id="CP042433">
    <property type="protein sequence ID" value="QEC55277.1"/>
    <property type="molecule type" value="Genomic_DNA"/>
</dbReference>